<comment type="caution">
    <text evidence="1">The sequence shown here is derived from an EMBL/GenBank/DDBJ whole genome shotgun (WGS) entry which is preliminary data.</text>
</comment>
<accession>A0A9W6BNG9</accession>
<dbReference type="EMBL" id="BRXU01000010">
    <property type="protein sequence ID" value="GLC54591.1"/>
    <property type="molecule type" value="Genomic_DNA"/>
</dbReference>
<dbReference type="AlphaFoldDB" id="A0A9W6BNG9"/>
<gene>
    <name evidence="1" type="primary">PLEST011741</name>
    <name evidence="1" type="ORF">PLESTB_000882800</name>
</gene>
<keyword evidence="2" id="KW-1185">Reference proteome</keyword>
<reference evidence="1 2" key="1">
    <citation type="journal article" date="2023" name="Commun. Biol.">
        <title>Reorganization of the ancestral sex-determining regions during the evolution of trioecy in Pleodorina starrii.</title>
        <authorList>
            <person name="Takahashi K."/>
            <person name="Suzuki S."/>
            <person name="Kawai-Toyooka H."/>
            <person name="Yamamoto K."/>
            <person name="Hamaji T."/>
            <person name="Ootsuki R."/>
            <person name="Yamaguchi H."/>
            <person name="Kawachi M."/>
            <person name="Higashiyama T."/>
            <person name="Nozaki H."/>
        </authorList>
    </citation>
    <scope>NUCLEOTIDE SEQUENCE [LARGE SCALE GENOMIC DNA]</scope>
    <source>
        <strain evidence="1 2">NIES-4479</strain>
    </source>
</reference>
<dbReference type="OrthoDB" id="608866at2759"/>
<proteinExistence type="predicted"/>
<sequence>MELQTNQTYMDCAAEPGASYCQGPLVDRLQYVIDMRRRYSPPGMINGDGSINQEFFKPKRIVVLQPRCKWGKPQRDALYKGLEVHGVGKWREIAADFLKGGKWDDQQIRMHAARLLGSQSLARYVGWKGNREAVEREYARNKAIGEATGCWKGGMLVEDNHGTLRKYMEGLEQQQGQQQ</sequence>
<evidence type="ECO:0000313" key="1">
    <source>
        <dbReference type="EMBL" id="GLC54591.1"/>
    </source>
</evidence>
<dbReference type="Proteomes" id="UP001165080">
    <property type="component" value="Unassembled WGS sequence"/>
</dbReference>
<evidence type="ECO:0008006" key="3">
    <source>
        <dbReference type="Google" id="ProtNLM"/>
    </source>
</evidence>
<protein>
    <recommendedName>
        <fullName evidence="3">Myb-like domain-containing protein</fullName>
    </recommendedName>
</protein>
<evidence type="ECO:0000313" key="2">
    <source>
        <dbReference type="Proteomes" id="UP001165080"/>
    </source>
</evidence>
<organism evidence="1 2">
    <name type="scientific">Pleodorina starrii</name>
    <dbReference type="NCBI Taxonomy" id="330485"/>
    <lineage>
        <taxon>Eukaryota</taxon>
        <taxon>Viridiplantae</taxon>
        <taxon>Chlorophyta</taxon>
        <taxon>core chlorophytes</taxon>
        <taxon>Chlorophyceae</taxon>
        <taxon>CS clade</taxon>
        <taxon>Chlamydomonadales</taxon>
        <taxon>Volvocaceae</taxon>
        <taxon>Pleodorina</taxon>
    </lineage>
</organism>
<name>A0A9W6BNG9_9CHLO</name>